<gene>
    <name evidence="2" type="ORF">WJ35_23925</name>
</gene>
<dbReference type="Proteomes" id="UP000243680">
    <property type="component" value="Chromosome 2"/>
</dbReference>
<feature type="compositionally biased region" description="Low complexity" evidence="1">
    <location>
        <begin position="9"/>
        <end position="26"/>
    </location>
</feature>
<reference evidence="2 3" key="1">
    <citation type="submission" date="2015-12" db="EMBL/GenBank/DDBJ databases">
        <title>Diversity of Burkholderia near neighbor genomes.</title>
        <authorList>
            <person name="Sahl J."/>
            <person name="Wagner D."/>
            <person name="Keim P."/>
        </authorList>
    </citation>
    <scope>NUCLEOTIDE SEQUENCE [LARGE SCALE GENOMIC DNA]</scope>
    <source>
        <strain evidence="2 3">MSMB0783</strain>
    </source>
</reference>
<evidence type="ECO:0008006" key="4">
    <source>
        <dbReference type="Google" id="ProtNLM"/>
    </source>
</evidence>
<dbReference type="EMBL" id="CP013422">
    <property type="protein sequence ID" value="AOJ78074.1"/>
    <property type="molecule type" value="Genomic_DNA"/>
</dbReference>
<protein>
    <recommendedName>
        <fullName evidence="4">Amino acid--[acyl-carrier-protein] ligase</fullName>
    </recommendedName>
</protein>
<name>A0A1B4LLL1_9BURK</name>
<dbReference type="SUPFAM" id="SSF55681">
    <property type="entry name" value="Class II aaRS and biotin synthetases"/>
    <property type="match status" value="1"/>
</dbReference>
<evidence type="ECO:0000313" key="3">
    <source>
        <dbReference type="Proteomes" id="UP000243680"/>
    </source>
</evidence>
<dbReference type="RefSeq" id="WP_060122400.1">
    <property type="nucleotide sequence ID" value="NZ_CP013422.1"/>
</dbReference>
<evidence type="ECO:0000313" key="2">
    <source>
        <dbReference type="EMBL" id="AOJ78074.1"/>
    </source>
</evidence>
<evidence type="ECO:0000256" key="1">
    <source>
        <dbReference type="SAM" id="MobiDB-lite"/>
    </source>
</evidence>
<dbReference type="CDD" id="cd00670">
    <property type="entry name" value="Gly_His_Pro_Ser_Thr_tRS_core"/>
    <property type="match status" value="1"/>
</dbReference>
<sequence length="329" mass="36983">MNDRLSVTSAGSAAAPAAPADAPLDRAGVNPLRDELVDAGLLVSTGIQGLFGRSERFERVVEALDAFVTRLGADQHAEVLRFPPAMSRTEFERSEYMKSFPQLAGSVHAFCGDEQRHQRVLQCLDRGEDWTESQKPTYVVMTPAACYPVYPVVARAGALPDDGRIVDVFSYCFRHEPSLDPTRMQLFRMREYVRIGTPEQIVAFRRTWMERGTRMIDALRLPNEIDLANDPFFGRGGKIVADSQREQNLKFELLIPIEHDGRQTACLSFNYHMDHFGLLWDIRTASGDVAHTGCVGFGLERLTLALFRHHGFDLDAWPADVRDALWGTR</sequence>
<dbReference type="InterPro" id="IPR045864">
    <property type="entry name" value="aa-tRNA-synth_II/BPL/LPL"/>
</dbReference>
<feature type="region of interest" description="Disordered" evidence="1">
    <location>
        <begin position="1"/>
        <end position="26"/>
    </location>
</feature>
<accession>A0A1B4LLL1</accession>
<dbReference type="Gene3D" id="3.30.930.10">
    <property type="entry name" value="Bira Bifunctional Protein, Domain 2"/>
    <property type="match status" value="1"/>
</dbReference>
<proteinExistence type="predicted"/>
<organism evidence="2 3">
    <name type="scientific">Burkholderia ubonensis</name>
    <dbReference type="NCBI Taxonomy" id="101571"/>
    <lineage>
        <taxon>Bacteria</taxon>
        <taxon>Pseudomonadati</taxon>
        <taxon>Pseudomonadota</taxon>
        <taxon>Betaproteobacteria</taxon>
        <taxon>Burkholderiales</taxon>
        <taxon>Burkholderiaceae</taxon>
        <taxon>Burkholderia</taxon>
        <taxon>Burkholderia cepacia complex</taxon>
    </lineage>
</organism>
<dbReference type="AlphaFoldDB" id="A0A1B4LLL1"/>
<dbReference type="NCBIfam" id="NF005479">
    <property type="entry name" value="PRK07080.1"/>
    <property type="match status" value="1"/>
</dbReference>